<name>A0AAV3U9R8_9ALTE</name>
<sequence>MLGLLLSRRRFTAKLAIALAGVYCGLVMAEDPKQQVVKAAFVFNIAKFVSWPATNQSTNQLRICSYNTSPLGTGGELLKRRKFHGKPVVLATLEQWEGINRCTILLVSADNLTRFESDRLTAEPKSTLVIADFTQHDDLAGVAYEGVHVSLVRKGTRIGFEINLTGLEESGLKVSSELLKLADIVERPR</sequence>
<feature type="signal peptide" evidence="1">
    <location>
        <begin position="1"/>
        <end position="29"/>
    </location>
</feature>
<keyword evidence="1" id="KW-0732">Signal</keyword>
<dbReference type="AlphaFoldDB" id="A0AAV3U9R8"/>
<evidence type="ECO:0000313" key="2">
    <source>
        <dbReference type="EMBL" id="GAA4960612.1"/>
    </source>
</evidence>
<dbReference type="Proteomes" id="UP001409585">
    <property type="component" value="Unassembled WGS sequence"/>
</dbReference>
<gene>
    <name evidence="2" type="ORF">GCM10025791_47460</name>
</gene>
<reference evidence="3" key="1">
    <citation type="journal article" date="2019" name="Int. J. Syst. Evol. Microbiol.">
        <title>The Global Catalogue of Microorganisms (GCM) 10K type strain sequencing project: providing services to taxonomists for standard genome sequencing and annotation.</title>
        <authorList>
            <consortium name="The Broad Institute Genomics Platform"/>
            <consortium name="The Broad Institute Genome Sequencing Center for Infectious Disease"/>
            <person name="Wu L."/>
            <person name="Ma J."/>
        </authorList>
    </citation>
    <scope>NUCLEOTIDE SEQUENCE [LARGE SCALE GENOMIC DNA]</scope>
    <source>
        <strain evidence="3">JCM 19134</strain>
    </source>
</reference>
<dbReference type="Pfam" id="PF13689">
    <property type="entry name" value="DUF4154"/>
    <property type="match status" value="1"/>
</dbReference>
<proteinExistence type="predicted"/>
<accession>A0AAV3U9R8</accession>
<keyword evidence="3" id="KW-1185">Reference proteome</keyword>
<evidence type="ECO:0008006" key="4">
    <source>
        <dbReference type="Google" id="ProtNLM"/>
    </source>
</evidence>
<evidence type="ECO:0000313" key="3">
    <source>
        <dbReference type="Proteomes" id="UP001409585"/>
    </source>
</evidence>
<dbReference type="InterPro" id="IPR025293">
    <property type="entry name" value="YfiR/HmsC-like"/>
</dbReference>
<evidence type="ECO:0000256" key="1">
    <source>
        <dbReference type="SAM" id="SignalP"/>
    </source>
</evidence>
<comment type="caution">
    <text evidence="2">The sequence shown here is derived from an EMBL/GenBank/DDBJ whole genome shotgun (WGS) entry which is preliminary data.</text>
</comment>
<feature type="chain" id="PRO_5043842346" description="DUF4154 domain-containing protein" evidence="1">
    <location>
        <begin position="30"/>
        <end position="189"/>
    </location>
</feature>
<protein>
    <recommendedName>
        <fullName evidence="4">DUF4154 domain-containing protein</fullName>
    </recommendedName>
</protein>
<organism evidence="2 3">
    <name type="scientific">Halioxenophilus aromaticivorans</name>
    <dbReference type="NCBI Taxonomy" id="1306992"/>
    <lineage>
        <taxon>Bacteria</taxon>
        <taxon>Pseudomonadati</taxon>
        <taxon>Pseudomonadota</taxon>
        <taxon>Gammaproteobacteria</taxon>
        <taxon>Alteromonadales</taxon>
        <taxon>Alteromonadaceae</taxon>
        <taxon>Halioxenophilus</taxon>
    </lineage>
</organism>
<dbReference type="EMBL" id="BAABLX010000079">
    <property type="protein sequence ID" value="GAA4960612.1"/>
    <property type="molecule type" value="Genomic_DNA"/>
</dbReference>